<dbReference type="AlphaFoldDB" id="A0A1H1WHH7"/>
<dbReference type="STRING" id="630515.SAMN04489812_3657"/>
<accession>A0A1H1WHH7</accession>
<dbReference type="OrthoDB" id="1956004at2"/>
<gene>
    <name evidence="1" type="ORF">SAMN04489812_3657</name>
</gene>
<dbReference type="EMBL" id="LT629772">
    <property type="protein sequence ID" value="SDS96544.1"/>
    <property type="molecule type" value="Genomic_DNA"/>
</dbReference>
<dbReference type="InterPro" id="IPR017850">
    <property type="entry name" value="Alkaline_phosphatase_core_sf"/>
</dbReference>
<dbReference type="Gene3D" id="3.40.720.10">
    <property type="entry name" value="Alkaline Phosphatase, subunit A"/>
    <property type="match status" value="1"/>
</dbReference>
<sequence>MSSQQHSPAEHGTDSQHVLVIGIDGVRFDTLQELSTPTIEAIGDAGFLAPVRVNEAGPTISGPSWASVFTGVFADRHNIANNQFDGHRLTEFPDVLHLAQAHRPGLPVFVGAAWPPLVGEVSGGPLFAEGGFRPDPEAGDWGAQDELVADAAEQFIAGHAGHLGSIVVCYLGAPDEVAHADGVGPTYRKAITDSDARAGRLVDAVRARQGEEWTVIAVTDHGHVDAGGHGGDTDEERTAWIAAAGPGISGAPDGLEQADVAAHTMATLQIAEPAWAHMSGRPFGKIRNG</sequence>
<evidence type="ECO:0000313" key="1">
    <source>
        <dbReference type="EMBL" id="SDS96544.1"/>
    </source>
</evidence>
<dbReference type="RefSeq" id="WP_091526897.1">
    <property type="nucleotide sequence ID" value="NZ_LT629772.1"/>
</dbReference>
<dbReference type="GO" id="GO:0016787">
    <property type="term" value="F:hydrolase activity"/>
    <property type="evidence" value="ECO:0007669"/>
    <property type="project" value="UniProtKB-ARBA"/>
</dbReference>
<name>A0A1H1WHH7_9ACTN</name>
<dbReference type="Pfam" id="PF01663">
    <property type="entry name" value="Phosphodiest"/>
    <property type="match status" value="2"/>
</dbReference>
<proteinExistence type="predicted"/>
<dbReference type="PANTHER" id="PTHR10151:SF120">
    <property type="entry name" value="BIS(5'-ADENOSYL)-TRIPHOSPHATASE"/>
    <property type="match status" value="1"/>
</dbReference>
<dbReference type="PANTHER" id="PTHR10151">
    <property type="entry name" value="ECTONUCLEOTIDE PYROPHOSPHATASE/PHOSPHODIESTERASE"/>
    <property type="match status" value="1"/>
</dbReference>
<organism evidence="1 2">
    <name type="scientific">Microlunatus soli</name>
    <dbReference type="NCBI Taxonomy" id="630515"/>
    <lineage>
        <taxon>Bacteria</taxon>
        <taxon>Bacillati</taxon>
        <taxon>Actinomycetota</taxon>
        <taxon>Actinomycetes</taxon>
        <taxon>Propionibacteriales</taxon>
        <taxon>Propionibacteriaceae</taxon>
        <taxon>Microlunatus</taxon>
    </lineage>
</organism>
<protein>
    <submittedName>
        <fullName evidence="1">Type I phosphodiesterase / nucleotide pyrophosphatase</fullName>
    </submittedName>
</protein>
<dbReference type="InterPro" id="IPR002591">
    <property type="entry name" value="Phosphodiest/P_Trfase"/>
</dbReference>
<keyword evidence="2" id="KW-1185">Reference proteome</keyword>
<dbReference type="SUPFAM" id="SSF53649">
    <property type="entry name" value="Alkaline phosphatase-like"/>
    <property type="match status" value="1"/>
</dbReference>
<dbReference type="Proteomes" id="UP000199103">
    <property type="component" value="Chromosome I"/>
</dbReference>
<reference evidence="1 2" key="1">
    <citation type="submission" date="2016-10" db="EMBL/GenBank/DDBJ databases">
        <authorList>
            <person name="de Groot N.N."/>
        </authorList>
    </citation>
    <scope>NUCLEOTIDE SEQUENCE [LARGE SCALE GENOMIC DNA]</scope>
    <source>
        <strain evidence="1 2">DSM 21800</strain>
    </source>
</reference>
<evidence type="ECO:0000313" key="2">
    <source>
        <dbReference type="Proteomes" id="UP000199103"/>
    </source>
</evidence>